<keyword evidence="2 4" id="KW-0238">DNA-binding</keyword>
<dbReference type="InterPro" id="IPR025996">
    <property type="entry name" value="MT1864/Rv1816-like_C"/>
</dbReference>
<evidence type="ECO:0000256" key="4">
    <source>
        <dbReference type="PROSITE-ProRule" id="PRU00335"/>
    </source>
</evidence>
<dbReference type="InterPro" id="IPR036271">
    <property type="entry name" value="Tet_transcr_reg_TetR-rel_C_sf"/>
</dbReference>
<sequence>MSWRKEERRAERGYHHGNLKEALLQAALGLIAEKGPAGFTFADAARMAGVSPAAPYRHFRDREELLSNIAYRGFELFEQVLAKAWDDGRPDTLTAFKRVGSAYLAFARSEPAYYSAMFESGVPVDANPLLMTASERAFNVIRAAAERLAALTPPGVARPPALMMALHIWSMSHGIASLFARGDAARRKLPMAAEELLEAGVLIYLRGLGFPADLRSQPEKPAEPKRSGPWGAAPQ</sequence>
<dbReference type="GO" id="GO:0000976">
    <property type="term" value="F:transcription cis-regulatory region binding"/>
    <property type="evidence" value="ECO:0007669"/>
    <property type="project" value="TreeGrafter"/>
</dbReference>
<dbReference type="InterPro" id="IPR050109">
    <property type="entry name" value="HTH-type_TetR-like_transc_reg"/>
</dbReference>
<keyword evidence="3" id="KW-0804">Transcription</keyword>
<protein>
    <submittedName>
        <fullName evidence="7">Transcriptional regulator, TetR family</fullName>
    </submittedName>
</protein>
<dbReference type="SUPFAM" id="SSF48498">
    <property type="entry name" value="Tetracyclin repressor-like, C-terminal domain"/>
    <property type="match status" value="1"/>
</dbReference>
<keyword evidence="8" id="KW-1185">Reference proteome</keyword>
<evidence type="ECO:0000256" key="3">
    <source>
        <dbReference type="ARBA" id="ARBA00023163"/>
    </source>
</evidence>
<keyword evidence="1" id="KW-0805">Transcription regulation</keyword>
<organism evidence="7 8">
    <name type="scientific">Rhodopseudomonas palustris (strain HaA2)</name>
    <dbReference type="NCBI Taxonomy" id="316058"/>
    <lineage>
        <taxon>Bacteria</taxon>
        <taxon>Pseudomonadati</taxon>
        <taxon>Pseudomonadota</taxon>
        <taxon>Alphaproteobacteria</taxon>
        <taxon>Hyphomicrobiales</taxon>
        <taxon>Nitrobacteraceae</taxon>
        <taxon>Rhodopseudomonas</taxon>
    </lineage>
</organism>
<dbReference type="KEGG" id="rpb:RPB_1805"/>
<evidence type="ECO:0000256" key="2">
    <source>
        <dbReference type="ARBA" id="ARBA00023125"/>
    </source>
</evidence>
<dbReference type="PANTHER" id="PTHR30055">
    <property type="entry name" value="HTH-TYPE TRANSCRIPTIONAL REGULATOR RUTR"/>
    <property type="match status" value="1"/>
</dbReference>
<proteinExistence type="predicted"/>
<evidence type="ECO:0000256" key="1">
    <source>
        <dbReference type="ARBA" id="ARBA00023015"/>
    </source>
</evidence>
<dbReference type="PANTHER" id="PTHR30055:SF220">
    <property type="entry name" value="TETR-FAMILY REGULATORY PROTEIN"/>
    <property type="match status" value="1"/>
</dbReference>
<feature type="region of interest" description="Disordered" evidence="5">
    <location>
        <begin position="215"/>
        <end position="235"/>
    </location>
</feature>
<gene>
    <name evidence="7" type="ordered locus">RPB_1805</name>
</gene>
<dbReference type="eggNOG" id="COG1309">
    <property type="taxonomic scope" value="Bacteria"/>
</dbReference>
<dbReference type="InterPro" id="IPR009057">
    <property type="entry name" value="Homeodomain-like_sf"/>
</dbReference>
<dbReference type="OrthoDB" id="7056813at2"/>
<dbReference type="PRINTS" id="PR00455">
    <property type="entry name" value="HTHTETR"/>
</dbReference>
<name>Q2IZ47_RHOP2</name>
<dbReference type="RefSeq" id="WP_011440701.1">
    <property type="nucleotide sequence ID" value="NC_007778.1"/>
</dbReference>
<dbReference type="HOGENOM" id="CLU_069356_40_0_5"/>
<feature type="domain" description="HTH tetR-type" evidence="6">
    <location>
        <begin position="17"/>
        <end position="77"/>
    </location>
</feature>
<reference evidence="7 8" key="1">
    <citation type="submission" date="2006-01" db="EMBL/GenBank/DDBJ databases">
        <title>Complete sequence of Rhodopseudomonas palustris HaA2.</title>
        <authorList>
            <consortium name="US DOE Joint Genome Institute"/>
            <person name="Copeland A."/>
            <person name="Lucas S."/>
            <person name="Lapidus A."/>
            <person name="Barry K."/>
            <person name="Detter J.C."/>
            <person name="Glavina T."/>
            <person name="Hammon N."/>
            <person name="Israni S."/>
            <person name="Pitluck S."/>
            <person name="Chain P."/>
            <person name="Malfatti S."/>
            <person name="Shin M."/>
            <person name="Vergez L."/>
            <person name="Schmutz J."/>
            <person name="Larimer F."/>
            <person name="Land M."/>
            <person name="Hauser L."/>
            <person name="Pelletier D.A."/>
            <person name="Kyrpides N."/>
            <person name="Anderson I."/>
            <person name="Oda Y."/>
            <person name="Harwood C.S."/>
            <person name="Richardson P."/>
        </authorList>
    </citation>
    <scope>NUCLEOTIDE SEQUENCE [LARGE SCALE GENOMIC DNA]</scope>
    <source>
        <strain evidence="7 8">HaA2</strain>
    </source>
</reference>
<evidence type="ECO:0000259" key="6">
    <source>
        <dbReference type="PROSITE" id="PS50977"/>
    </source>
</evidence>
<dbReference type="PROSITE" id="PS50977">
    <property type="entry name" value="HTH_TETR_2"/>
    <property type="match status" value="1"/>
</dbReference>
<feature type="DNA-binding region" description="H-T-H motif" evidence="4">
    <location>
        <begin position="40"/>
        <end position="59"/>
    </location>
</feature>
<dbReference type="Pfam" id="PF00440">
    <property type="entry name" value="TetR_N"/>
    <property type="match status" value="1"/>
</dbReference>
<dbReference type="InterPro" id="IPR001647">
    <property type="entry name" value="HTH_TetR"/>
</dbReference>
<evidence type="ECO:0000313" key="8">
    <source>
        <dbReference type="Proteomes" id="UP000008809"/>
    </source>
</evidence>
<dbReference type="GO" id="GO:0003700">
    <property type="term" value="F:DNA-binding transcription factor activity"/>
    <property type="evidence" value="ECO:0007669"/>
    <property type="project" value="TreeGrafter"/>
</dbReference>
<dbReference type="SUPFAM" id="SSF46689">
    <property type="entry name" value="Homeodomain-like"/>
    <property type="match status" value="1"/>
</dbReference>
<feature type="compositionally biased region" description="Basic and acidic residues" evidence="5">
    <location>
        <begin position="216"/>
        <end position="226"/>
    </location>
</feature>
<dbReference type="Pfam" id="PF13305">
    <property type="entry name" value="TetR_C_33"/>
    <property type="match status" value="1"/>
</dbReference>
<dbReference type="Gene3D" id="1.10.357.10">
    <property type="entry name" value="Tetracycline Repressor, domain 2"/>
    <property type="match status" value="1"/>
</dbReference>
<evidence type="ECO:0000256" key="5">
    <source>
        <dbReference type="SAM" id="MobiDB-lite"/>
    </source>
</evidence>
<evidence type="ECO:0000313" key="7">
    <source>
        <dbReference type="EMBL" id="ABD06513.1"/>
    </source>
</evidence>
<dbReference type="STRING" id="316058.RPB_1805"/>
<dbReference type="EMBL" id="CP000250">
    <property type="protein sequence ID" value="ABD06513.1"/>
    <property type="molecule type" value="Genomic_DNA"/>
</dbReference>
<dbReference type="Proteomes" id="UP000008809">
    <property type="component" value="Chromosome"/>
</dbReference>
<dbReference type="AlphaFoldDB" id="Q2IZ47"/>
<accession>Q2IZ47</accession>